<dbReference type="HAMAP" id="MF_01062">
    <property type="entry name" value="PSRP"/>
    <property type="match status" value="1"/>
</dbReference>
<dbReference type="Proteomes" id="UP001156836">
    <property type="component" value="Unassembled WGS sequence"/>
</dbReference>
<protein>
    <recommendedName>
        <fullName evidence="5">Putative phosphoenolpyruvate synthase regulatory protein</fullName>
        <shortName evidence="5">PEP synthase regulatory protein</shortName>
        <shortName evidence="5">PSRP</shortName>
        <ecNumber evidence="5">2.7.11.33</ecNumber>
        <ecNumber evidence="5">2.7.4.28</ecNumber>
    </recommendedName>
    <alternativeName>
        <fullName evidence="5">Pyruvate, water dikinase regulatory protein</fullName>
    </alternativeName>
</protein>
<dbReference type="EC" id="2.7.4.28" evidence="5"/>
<evidence type="ECO:0000256" key="5">
    <source>
        <dbReference type="HAMAP-Rule" id="MF_01062"/>
    </source>
</evidence>
<comment type="catalytic activity">
    <reaction evidence="5">
        <text>[pyruvate, water dikinase]-phosphate + phosphate + H(+) = [pyruvate, water dikinase] + diphosphate</text>
        <dbReference type="Rhea" id="RHEA:48580"/>
        <dbReference type="Rhea" id="RHEA-COMP:11425"/>
        <dbReference type="Rhea" id="RHEA-COMP:11426"/>
        <dbReference type="ChEBI" id="CHEBI:15378"/>
        <dbReference type="ChEBI" id="CHEBI:33019"/>
        <dbReference type="ChEBI" id="CHEBI:43176"/>
        <dbReference type="ChEBI" id="CHEBI:43474"/>
        <dbReference type="ChEBI" id="CHEBI:68546"/>
        <dbReference type="EC" id="2.7.4.28"/>
    </reaction>
</comment>
<sequence>MPRTAFFVSGRTGITAEMLGHSLISQFDDEVSFRRITLPYIDTPEKVEAALAQIREQARTDGCKPVVFSTFINEETRARFFIPEAVTLDMFETFIKPLEEELGVQSSHTAGRAHGIANFEEYQTRLDAVNYSMSHDDGGISRNLSDADIILIGVSRAGKTPTCLYLALQYGIKAANYPITPEDFAAHTLPRALMPLRNKLFGISISPERLAQIRHARKPDSQYASAEICKREVEEAELLMRQAGIPFLNTTSLSIEELATTIMHRTGMKRRVY</sequence>
<accession>A0ABQ6BWU7</accession>
<keyword evidence="1 5" id="KW-0723">Serine/threonine-protein kinase</keyword>
<keyword evidence="7" id="KW-1185">Reference proteome</keyword>
<proteinExistence type="inferred from homology"/>
<evidence type="ECO:0000256" key="1">
    <source>
        <dbReference type="ARBA" id="ARBA00022527"/>
    </source>
</evidence>
<dbReference type="NCBIfam" id="NF003742">
    <property type="entry name" value="PRK05339.1"/>
    <property type="match status" value="1"/>
</dbReference>
<keyword evidence="3 5" id="KW-0547">Nucleotide-binding</keyword>
<dbReference type="Pfam" id="PF03618">
    <property type="entry name" value="Kinase-PPPase"/>
    <property type="match status" value="1"/>
</dbReference>
<comment type="similarity">
    <text evidence="5">Belongs to the pyruvate, phosphate/water dikinase regulatory protein family. PSRP subfamily.</text>
</comment>
<gene>
    <name evidence="6" type="ORF">GCM10007860_18190</name>
</gene>
<dbReference type="PANTHER" id="PTHR31756">
    <property type="entry name" value="PYRUVATE, PHOSPHATE DIKINASE REGULATORY PROTEIN 1, CHLOROPLASTIC"/>
    <property type="match status" value="1"/>
</dbReference>
<dbReference type="InterPro" id="IPR005177">
    <property type="entry name" value="Kinase-pyrophosphorylase"/>
</dbReference>
<evidence type="ECO:0000256" key="2">
    <source>
        <dbReference type="ARBA" id="ARBA00022679"/>
    </source>
</evidence>
<feature type="binding site" evidence="5">
    <location>
        <begin position="153"/>
        <end position="160"/>
    </location>
    <ligand>
        <name>ADP</name>
        <dbReference type="ChEBI" id="CHEBI:456216"/>
    </ligand>
</feature>
<dbReference type="EMBL" id="BSOZ01000023">
    <property type="protein sequence ID" value="GLS04672.1"/>
    <property type="molecule type" value="Genomic_DNA"/>
</dbReference>
<comment type="caution">
    <text evidence="6">The sequence shown here is derived from an EMBL/GenBank/DDBJ whole genome shotgun (WGS) entry which is preliminary data.</text>
</comment>
<keyword evidence="2 5" id="KW-0808">Transferase</keyword>
<comment type="catalytic activity">
    <reaction evidence="5">
        <text>[pyruvate, water dikinase] + ADP = [pyruvate, water dikinase]-phosphate + AMP + H(+)</text>
        <dbReference type="Rhea" id="RHEA:46020"/>
        <dbReference type="Rhea" id="RHEA-COMP:11425"/>
        <dbReference type="Rhea" id="RHEA-COMP:11426"/>
        <dbReference type="ChEBI" id="CHEBI:15378"/>
        <dbReference type="ChEBI" id="CHEBI:43176"/>
        <dbReference type="ChEBI" id="CHEBI:68546"/>
        <dbReference type="ChEBI" id="CHEBI:456215"/>
        <dbReference type="ChEBI" id="CHEBI:456216"/>
        <dbReference type="EC" id="2.7.11.33"/>
    </reaction>
</comment>
<evidence type="ECO:0000313" key="7">
    <source>
        <dbReference type="Proteomes" id="UP001156836"/>
    </source>
</evidence>
<dbReference type="RefSeq" id="WP_018749601.1">
    <property type="nucleotide sequence ID" value="NZ_BAABUF010000031.1"/>
</dbReference>
<evidence type="ECO:0000256" key="4">
    <source>
        <dbReference type="ARBA" id="ARBA00022777"/>
    </source>
</evidence>
<name>A0ABQ6BWU7_9NEIS</name>
<dbReference type="EC" id="2.7.11.33" evidence="5"/>
<reference evidence="7" key="1">
    <citation type="journal article" date="2019" name="Int. J. Syst. Evol. Microbiol.">
        <title>The Global Catalogue of Microorganisms (GCM) 10K type strain sequencing project: providing services to taxonomists for standard genome sequencing and annotation.</title>
        <authorList>
            <consortium name="The Broad Institute Genomics Platform"/>
            <consortium name="The Broad Institute Genome Sequencing Center for Infectious Disease"/>
            <person name="Wu L."/>
            <person name="Ma J."/>
        </authorList>
    </citation>
    <scope>NUCLEOTIDE SEQUENCE [LARGE SCALE GENOMIC DNA]</scope>
    <source>
        <strain evidence="7">NBRC 104970</strain>
    </source>
</reference>
<comment type="function">
    <text evidence="5">Bifunctional serine/threonine kinase and phosphorylase involved in the regulation of the phosphoenolpyruvate synthase (PEPS) by catalyzing its phosphorylation/dephosphorylation.</text>
</comment>
<keyword evidence="4 5" id="KW-0418">Kinase</keyword>
<organism evidence="6 7">
    <name type="scientific">Chitiniphilus shinanonensis</name>
    <dbReference type="NCBI Taxonomy" id="553088"/>
    <lineage>
        <taxon>Bacteria</taxon>
        <taxon>Pseudomonadati</taxon>
        <taxon>Pseudomonadota</taxon>
        <taxon>Betaproteobacteria</taxon>
        <taxon>Neisseriales</taxon>
        <taxon>Chitinibacteraceae</taxon>
        <taxon>Chitiniphilus</taxon>
    </lineage>
</organism>
<dbReference type="PANTHER" id="PTHR31756:SF3">
    <property type="entry name" value="PYRUVATE, PHOSPHATE DIKINASE REGULATORY PROTEIN 1, CHLOROPLASTIC"/>
    <property type="match status" value="1"/>
</dbReference>
<evidence type="ECO:0000256" key="3">
    <source>
        <dbReference type="ARBA" id="ARBA00022741"/>
    </source>
</evidence>
<evidence type="ECO:0000313" key="6">
    <source>
        <dbReference type="EMBL" id="GLS04672.1"/>
    </source>
</evidence>
<dbReference type="InterPro" id="IPR026530">
    <property type="entry name" value="PSRP"/>
</dbReference>